<feature type="compositionally biased region" description="Pro residues" evidence="1">
    <location>
        <begin position="1"/>
        <end position="17"/>
    </location>
</feature>
<evidence type="ECO:0000256" key="2">
    <source>
        <dbReference type="SAM" id="Phobius"/>
    </source>
</evidence>
<evidence type="ECO:0000313" key="4">
    <source>
        <dbReference type="Proteomes" id="UP001165079"/>
    </source>
</evidence>
<dbReference type="Proteomes" id="UP001165079">
    <property type="component" value="Unassembled WGS sequence"/>
</dbReference>
<dbReference type="EMBL" id="BSTX01000002">
    <property type="protein sequence ID" value="GLZ78446.1"/>
    <property type="molecule type" value="Genomic_DNA"/>
</dbReference>
<dbReference type="AlphaFoldDB" id="A0A9W6SPN4"/>
<proteinExistence type="predicted"/>
<sequence length="170" mass="17203">MQPHSPQPQYGPPPGGPAPWGGAPGRARANAAAALTAGVLALITAGLLVWFVVINIGYGTSPEGGWSALTVQNVFSGVLGAGALLVTGGLTFARRVPGAWALAGLCALYVVATFAAPLLRGTPLRDQITWIFGFDKSNGVAVGLTMIFGILTATFAAIAAGAKTYEPTGR</sequence>
<keyword evidence="4" id="KW-1185">Reference proteome</keyword>
<reference evidence="3" key="1">
    <citation type="submission" date="2023-03" db="EMBL/GenBank/DDBJ databases">
        <title>Actinorhabdospora filicis NBRC 111898.</title>
        <authorList>
            <person name="Ichikawa N."/>
            <person name="Sato H."/>
            <person name="Tonouchi N."/>
        </authorList>
    </citation>
    <scope>NUCLEOTIDE SEQUENCE</scope>
    <source>
        <strain evidence="3">NBRC 111898</strain>
    </source>
</reference>
<evidence type="ECO:0000313" key="3">
    <source>
        <dbReference type="EMBL" id="GLZ78446.1"/>
    </source>
</evidence>
<feature type="transmembrane region" description="Helical" evidence="2">
    <location>
        <begin position="32"/>
        <end position="54"/>
    </location>
</feature>
<protein>
    <submittedName>
        <fullName evidence="3">Uncharacterized protein</fullName>
    </submittedName>
</protein>
<keyword evidence="2" id="KW-0472">Membrane</keyword>
<comment type="caution">
    <text evidence="3">The sequence shown here is derived from an EMBL/GenBank/DDBJ whole genome shotgun (WGS) entry which is preliminary data.</text>
</comment>
<feature type="transmembrane region" description="Helical" evidence="2">
    <location>
        <begin position="139"/>
        <end position="162"/>
    </location>
</feature>
<keyword evidence="2" id="KW-0812">Transmembrane</keyword>
<feature type="region of interest" description="Disordered" evidence="1">
    <location>
        <begin position="1"/>
        <end position="23"/>
    </location>
</feature>
<dbReference type="RefSeq" id="WP_285663598.1">
    <property type="nucleotide sequence ID" value="NZ_BSTX01000002.1"/>
</dbReference>
<feature type="transmembrane region" description="Helical" evidence="2">
    <location>
        <begin position="100"/>
        <end position="119"/>
    </location>
</feature>
<accession>A0A9W6SPN4</accession>
<feature type="transmembrane region" description="Helical" evidence="2">
    <location>
        <begin position="74"/>
        <end position="93"/>
    </location>
</feature>
<evidence type="ECO:0000256" key="1">
    <source>
        <dbReference type="SAM" id="MobiDB-lite"/>
    </source>
</evidence>
<organism evidence="3 4">
    <name type="scientific">Actinorhabdospora filicis</name>
    <dbReference type="NCBI Taxonomy" id="1785913"/>
    <lineage>
        <taxon>Bacteria</taxon>
        <taxon>Bacillati</taxon>
        <taxon>Actinomycetota</taxon>
        <taxon>Actinomycetes</taxon>
        <taxon>Micromonosporales</taxon>
        <taxon>Micromonosporaceae</taxon>
        <taxon>Actinorhabdospora</taxon>
    </lineage>
</organism>
<gene>
    <name evidence="3" type="ORF">Afil01_32530</name>
</gene>
<name>A0A9W6SPN4_9ACTN</name>
<keyword evidence="2" id="KW-1133">Transmembrane helix</keyword>